<proteinExistence type="predicted"/>
<dbReference type="PRINTS" id="PR01908">
    <property type="entry name" value="ADSPHPHTASE"/>
</dbReference>
<dbReference type="Pfam" id="PF00782">
    <property type="entry name" value="DSPc"/>
    <property type="match status" value="1"/>
</dbReference>
<evidence type="ECO:0000256" key="1">
    <source>
        <dbReference type="SAM" id="MobiDB-lite"/>
    </source>
</evidence>
<feature type="domain" description="Tyrosine-protein phosphatase" evidence="2">
    <location>
        <begin position="59"/>
        <end position="175"/>
    </location>
</feature>
<accession>A0A812MIA6</accession>
<dbReference type="InterPro" id="IPR020422">
    <property type="entry name" value="TYR_PHOSPHATASE_DUAL_dom"/>
</dbReference>
<sequence length="288" mass="31692">MDGEWKEEVDEERLAEAQSIEAPPVKKANQAPRDDDLSHVEAFAALLASKLQDDLEAASAPGSLGRLYLGDRDAAGDEGVLEALGIRSVVNATLDTPNFFEGRLKYFCVDVDDSPEEDLLSYIDGCVEFIQHALAAGENVLVHCRWGVSLGELGHCVAELPNEGFVAQLHKLEERLRDKELPREFLAQEAIATGSAKVRASQPDAPVHMDPKVKRLMREIAVSEGLRQEVVMDPAFVADIKRKHKVDHVTSIFTDPRLPADDCSTYTLKHQFEGHLAGDSGVSLMFCF</sequence>
<dbReference type="Proteomes" id="UP000649617">
    <property type="component" value="Unassembled WGS sequence"/>
</dbReference>
<dbReference type="EMBL" id="CAJNIZ010008668">
    <property type="protein sequence ID" value="CAE7270013.1"/>
    <property type="molecule type" value="Genomic_DNA"/>
</dbReference>
<reference evidence="3" key="1">
    <citation type="submission" date="2021-02" db="EMBL/GenBank/DDBJ databases">
        <authorList>
            <person name="Dougan E. K."/>
            <person name="Rhodes N."/>
            <person name="Thang M."/>
            <person name="Chan C."/>
        </authorList>
    </citation>
    <scope>NUCLEOTIDE SEQUENCE</scope>
</reference>
<dbReference type="SUPFAM" id="SSF52799">
    <property type="entry name" value="(Phosphotyrosine protein) phosphatases II"/>
    <property type="match status" value="1"/>
</dbReference>
<evidence type="ECO:0000313" key="3">
    <source>
        <dbReference type="EMBL" id="CAE7270013.1"/>
    </source>
</evidence>
<dbReference type="InterPro" id="IPR029021">
    <property type="entry name" value="Prot-tyrosine_phosphatase-like"/>
</dbReference>
<dbReference type="GO" id="GO:0008579">
    <property type="term" value="F:JUN kinase phosphatase activity"/>
    <property type="evidence" value="ECO:0007669"/>
    <property type="project" value="TreeGrafter"/>
</dbReference>
<dbReference type="PANTHER" id="PTHR46377">
    <property type="entry name" value="DUAL SPECIFICITY PROTEIN PHOSPHATASE 19"/>
    <property type="match status" value="1"/>
</dbReference>
<dbReference type="GO" id="GO:0005737">
    <property type="term" value="C:cytoplasm"/>
    <property type="evidence" value="ECO:0007669"/>
    <property type="project" value="TreeGrafter"/>
</dbReference>
<protein>
    <submittedName>
        <fullName evidence="3">Dusp1-b protein</fullName>
    </submittedName>
</protein>
<evidence type="ECO:0000259" key="2">
    <source>
        <dbReference type="SMART" id="SM00195"/>
    </source>
</evidence>
<name>A0A812MIA6_SYMPI</name>
<keyword evidence="4" id="KW-1185">Reference proteome</keyword>
<dbReference type="Gene3D" id="3.90.190.10">
    <property type="entry name" value="Protein tyrosine phosphatase superfamily"/>
    <property type="match status" value="1"/>
</dbReference>
<dbReference type="CDD" id="cd14498">
    <property type="entry name" value="DSP"/>
    <property type="match status" value="1"/>
</dbReference>
<comment type="caution">
    <text evidence="3">The sequence shown here is derived from an EMBL/GenBank/DDBJ whole genome shotgun (WGS) entry which is preliminary data.</text>
</comment>
<dbReference type="AlphaFoldDB" id="A0A812MIA6"/>
<feature type="region of interest" description="Disordered" evidence="1">
    <location>
        <begin position="1"/>
        <end position="34"/>
    </location>
</feature>
<dbReference type="PANTHER" id="PTHR46377:SF1">
    <property type="entry name" value="DUAL SPECIFICITY PROTEIN PHOSPHATASE 19"/>
    <property type="match status" value="1"/>
</dbReference>
<gene>
    <name evidence="3" type="primary">dusp1-b</name>
    <name evidence="3" type="ORF">SPIL2461_LOCUS5912</name>
</gene>
<evidence type="ECO:0000313" key="4">
    <source>
        <dbReference type="Proteomes" id="UP000649617"/>
    </source>
</evidence>
<dbReference type="OrthoDB" id="2017893at2759"/>
<dbReference type="InterPro" id="IPR000340">
    <property type="entry name" value="Dual-sp_phosphatase_cat-dom"/>
</dbReference>
<dbReference type="SMART" id="SM00195">
    <property type="entry name" value="DSPc"/>
    <property type="match status" value="1"/>
</dbReference>
<organism evidence="3 4">
    <name type="scientific">Symbiodinium pilosum</name>
    <name type="common">Dinoflagellate</name>
    <dbReference type="NCBI Taxonomy" id="2952"/>
    <lineage>
        <taxon>Eukaryota</taxon>
        <taxon>Sar</taxon>
        <taxon>Alveolata</taxon>
        <taxon>Dinophyceae</taxon>
        <taxon>Suessiales</taxon>
        <taxon>Symbiodiniaceae</taxon>
        <taxon>Symbiodinium</taxon>
    </lineage>
</organism>